<dbReference type="Proteomes" id="UP000314982">
    <property type="component" value="Unassembled WGS sequence"/>
</dbReference>
<feature type="compositionally biased region" description="Low complexity" evidence="2">
    <location>
        <begin position="13"/>
        <end position="28"/>
    </location>
</feature>
<proteinExistence type="inferred from homology"/>
<dbReference type="STRING" id="62062.ENSHHUP00000018541"/>
<keyword evidence="1" id="KW-0195">Cyclin</keyword>
<reference evidence="4" key="2">
    <citation type="submission" date="2025-08" db="UniProtKB">
        <authorList>
            <consortium name="Ensembl"/>
        </authorList>
    </citation>
    <scope>IDENTIFICATION</scope>
</reference>
<dbReference type="Pfam" id="PF00134">
    <property type="entry name" value="Cyclin_N"/>
    <property type="match status" value="1"/>
</dbReference>
<evidence type="ECO:0000259" key="3">
    <source>
        <dbReference type="SMART" id="SM00385"/>
    </source>
</evidence>
<keyword evidence="5" id="KW-1185">Reference proteome</keyword>
<evidence type="ECO:0000256" key="2">
    <source>
        <dbReference type="SAM" id="MobiDB-lite"/>
    </source>
</evidence>
<dbReference type="SMART" id="SM00385">
    <property type="entry name" value="CYCLIN"/>
    <property type="match status" value="1"/>
</dbReference>
<dbReference type="InterPro" id="IPR013763">
    <property type="entry name" value="Cyclin-like_dom"/>
</dbReference>
<dbReference type="GeneTree" id="ENSGT00940000167404"/>
<reference evidence="4" key="3">
    <citation type="submission" date="2025-09" db="UniProtKB">
        <authorList>
            <consortium name="Ensembl"/>
        </authorList>
    </citation>
    <scope>IDENTIFICATION</scope>
</reference>
<protein>
    <submittedName>
        <fullName evidence="4">Cyclin Dx</fullName>
    </submittedName>
</protein>
<dbReference type="InterPro" id="IPR006671">
    <property type="entry name" value="Cyclin_N"/>
</dbReference>
<evidence type="ECO:0000256" key="1">
    <source>
        <dbReference type="RuleBase" id="RU000383"/>
    </source>
</evidence>
<organism evidence="4 5">
    <name type="scientific">Hucho hucho</name>
    <name type="common">huchen</name>
    <dbReference type="NCBI Taxonomy" id="62062"/>
    <lineage>
        <taxon>Eukaryota</taxon>
        <taxon>Metazoa</taxon>
        <taxon>Chordata</taxon>
        <taxon>Craniata</taxon>
        <taxon>Vertebrata</taxon>
        <taxon>Euteleostomi</taxon>
        <taxon>Actinopterygii</taxon>
        <taxon>Neopterygii</taxon>
        <taxon>Teleostei</taxon>
        <taxon>Protacanthopterygii</taxon>
        <taxon>Salmoniformes</taxon>
        <taxon>Salmonidae</taxon>
        <taxon>Salmoninae</taxon>
        <taxon>Hucho</taxon>
    </lineage>
</organism>
<reference evidence="5" key="1">
    <citation type="submission" date="2018-06" db="EMBL/GenBank/DDBJ databases">
        <title>Genome assembly of Danube salmon.</title>
        <authorList>
            <person name="Macqueen D.J."/>
            <person name="Gundappa M.K."/>
        </authorList>
    </citation>
    <scope>NUCLEOTIDE SEQUENCE [LARGE SCALE GENOMIC DNA]</scope>
</reference>
<feature type="domain" description="Cyclin-like" evidence="3">
    <location>
        <begin position="76"/>
        <end position="198"/>
    </location>
</feature>
<evidence type="ECO:0000313" key="5">
    <source>
        <dbReference type="Proteomes" id="UP000314982"/>
    </source>
</evidence>
<dbReference type="AlphaFoldDB" id="A0A4W5L1P5"/>
<dbReference type="Gene3D" id="1.10.472.10">
    <property type="entry name" value="Cyclin-like"/>
    <property type="match status" value="2"/>
</dbReference>
<sequence>MSVSLWCEEDVRGQQGQEAQQGQARGQSQLRAPWDPIVSGQRIIQRLLQVEERYLPSALYVALIQREPERREELAKWAMEVCCECGCDETVFPLSVSMLDRFLSASLSLPVSPYCLAAACILIASKLTECDTVSAESLCAAAEYSFLPSNIRVGHHGDIEERHFQNSVCDNMVDLVNANHLCIIICIMVLQCYSELIEAALKQRLRGGLQDSAMEKDGEIEDERAGTPTDMREIDF</sequence>
<comment type="similarity">
    <text evidence="1">Belongs to the cyclin family.</text>
</comment>
<feature type="region of interest" description="Disordered" evidence="2">
    <location>
        <begin position="214"/>
        <end position="236"/>
    </location>
</feature>
<name>A0A4W5L1P5_9TELE</name>
<feature type="region of interest" description="Disordered" evidence="2">
    <location>
        <begin position="1"/>
        <end position="28"/>
    </location>
</feature>
<dbReference type="InterPro" id="IPR036915">
    <property type="entry name" value="Cyclin-like_sf"/>
</dbReference>
<evidence type="ECO:0000313" key="4">
    <source>
        <dbReference type="Ensembl" id="ENSHHUP00000018541.1"/>
    </source>
</evidence>
<accession>A0A4W5L1P5</accession>
<dbReference type="SUPFAM" id="SSF47954">
    <property type="entry name" value="Cyclin-like"/>
    <property type="match status" value="1"/>
</dbReference>
<dbReference type="Ensembl" id="ENSHHUT00000019214.1">
    <property type="protein sequence ID" value="ENSHHUP00000018541.1"/>
    <property type="gene ID" value="ENSHHUG00000011573.1"/>
</dbReference>